<name>A0ACC2Q1G7_9HYME</name>
<reference evidence="1" key="1">
    <citation type="submission" date="2023-04" db="EMBL/GenBank/DDBJ databases">
        <title>A chromosome-level genome assembly of the parasitoid wasp Eretmocerus hayati.</title>
        <authorList>
            <person name="Zhong Y."/>
            <person name="Liu S."/>
            <person name="Liu Y."/>
        </authorList>
    </citation>
    <scope>NUCLEOTIDE SEQUENCE</scope>
    <source>
        <strain evidence="1">ZJU_SS_LIU_2023</strain>
    </source>
</reference>
<gene>
    <name evidence="1" type="ORF">QAD02_023695</name>
</gene>
<keyword evidence="2" id="KW-1185">Reference proteome</keyword>
<sequence length="393" mass="44947">MITELEDDGDLGCRKITHNLSNGGEDDHSHRVELPNETSSQYHKSRIITTDGSESLSKSTEYPTIEISEEEDEGPYHSGQNEALLSVSPYPTMNHHEFRETENENDIWGVTDIFDRNNAYPENWQRLERNVGGIPISRHSFQTLAANTEVNDDIINAFSLVMSELAKSRGTDVVIFPTFLSTAVIVKGNCLLSTARWAWRSNLSSVDTWVLPLHIELRKSKHHWAALLVSFEFKVIMYLDSLHREPDAIWVRRLCGFIEAYGKDGKMIIWKEWTYLLARDVPSQVSVDGNSWDNCGVHLCAWIFLICSGIRRSYTEQDMNYARKGIMTILRNAHVNRRCKRERDAQMTELFASVDPKLQVKESYPLNLINCADLPVNYSTISFLSSIIPRDTT</sequence>
<accession>A0ACC2Q1G7</accession>
<evidence type="ECO:0000313" key="1">
    <source>
        <dbReference type="EMBL" id="KAJ8687900.1"/>
    </source>
</evidence>
<dbReference type="EMBL" id="CM056741">
    <property type="protein sequence ID" value="KAJ8687900.1"/>
    <property type="molecule type" value="Genomic_DNA"/>
</dbReference>
<organism evidence="1 2">
    <name type="scientific">Eretmocerus hayati</name>
    <dbReference type="NCBI Taxonomy" id="131215"/>
    <lineage>
        <taxon>Eukaryota</taxon>
        <taxon>Metazoa</taxon>
        <taxon>Ecdysozoa</taxon>
        <taxon>Arthropoda</taxon>
        <taxon>Hexapoda</taxon>
        <taxon>Insecta</taxon>
        <taxon>Pterygota</taxon>
        <taxon>Neoptera</taxon>
        <taxon>Endopterygota</taxon>
        <taxon>Hymenoptera</taxon>
        <taxon>Apocrita</taxon>
        <taxon>Proctotrupomorpha</taxon>
        <taxon>Chalcidoidea</taxon>
        <taxon>Aphelinidae</taxon>
        <taxon>Aphelininae</taxon>
        <taxon>Eretmocerus</taxon>
    </lineage>
</organism>
<protein>
    <submittedName>
        <fullName evidence="1">Uncharacterized protein</fullName>
    </submittedName>
</protein>
<proteinExistence type="predicted"/>
<dbReference type="Proteomes" id="UP001239111">
    <property type="component" value="Chromosome 1"/>
</dbReference>
<comment type="caution">
    <text evidence="1">The sequence shown here is derived from an EMBL/GenBank/DDBJ whole genome shotgun (WGS) entry which is preliminary data.</text>
</comment>
<evidence type="ECO:0000313" key="2">
    <source>
        <dbReference type="Proteomes" id="UP001239111"/>
    </source>
</evidence>